<keyword evidence="1" id="KW-0812">Transmembrane</keyword>
<dbReference type="VEuPathDB" id="MicrosporidiaDB:EDEG_03636"/>
<proteinExistence type="predicted"/>
<feature type="signal peptide" evidence="2">
    <location>
        <begin position="1"/>
        <end position="15"/>
    </location>
</feature>
<reference evidence="4" key="2">
    <citation type="submission" date="2015-07" db="EMBL/GenBank/DDBJ databases">
        <title>Contrasting host-pathogen interactions and genome evolution in two generalist and specialist microsporidian pathogens of mosquitoes.</title>
        <authorList>
            <consortium name="The Broad Institute Genomics Platform"/>
            <consortium name="The Broad Institute Genome Sequencing Center for Infectious Disease"/>
            <person name="Cuomo C.A."/>
            <person name="Sanscrainte N.D."/>
            <person name="Goldberg J.M."/>
            <person name="Heiman D."/>
            <person name="Young S."/>
            <person name="Zeng Q."/>
            <person name="Becnel J.J."/>
            <person name="Birren B.W."/>
        </authorList>
    </citation>
    <scope>NUCLEOTIDE SEQUENCE [LARGE SCALE GENOMIC DNA]</scope>
    <source>
        <strain evidence="4">USNM 41457</strain>
    </source>
</reference>
<keyword evidence="1" id="KW-0472">Membrane</keyword>
<sequence>MFFRLFIIHLHFLSATIENPLIYGQFIDNKNVFVLRVEEMNIKDQFEKIYDDLDKVITTINKVDDACEDRFFLALFNFDMKNLKISYEKISNYKKSLMQIFEKLKELKYLADRLNLQTSNILKISTGAKDSKNHNFNKFTQSEAESYQEGKLIITKEFYQQNREIFDLADIWAGKSTILQENITKIRSLVISELNFLKEMQTRFHSINIENLLYKFGDGDIVCGFFMIVGVFWLLYRIFFGFFV</sequence>
<accession>J8ZQC2</accession>
<comment type="caution">
    <text evidence="3">The sequence shown here is derived from an EMBL/GenBank/DDBJ whole genome shotgun (WGS) entry which is preliminary data.</text>
</comment>
<feature type="chain" id="PRO_5012971891" description="t-SNARE coiled-coil homology domain-containing protein" evidence="2">
    <location>
        <begin position="16"/>
        <end position="244"/>
    </location>
</feature>
<feature type="transmembrane region" description="Helical" evidence="1">
    <location>
        <begin position="221"/>
        <end position="243"/>
    </location>
</feature>
<evidence type="ECO:0000256" key="2">
    <source>
        <dbReference type="SAM" id="SignalP"/>
    </source>
</evidence>
<evidence type="ECO:0000313" key="3">
    <source>
        <dbReference type="EMBL" id="EJW01893.1"/>
    </source>
</evidence>
<evidence type="ECO:0000256" key="1">
    <source>
        <dbReference type="SAM" id="Phobius"/>
    </source>
</evidence>
<dbReference type="InParanoid" id="J8ZQC2"/>
<evidence type="ECO:0008006" key="5">
    <source>
        <dbReference type="Google" id="ProtNLM"/>
    </source>
</evidence>
<dbReference type="EMBL" id="AFBI03000105">
    <property type="protein sequence ID" value="EJW01893.1"/>
    <property type="molecule type" value="Genomic_DNA"/>
</dbReference>
<dbReference type="Proteomes" id="UP000003163">
    <property type="component" value="Unassembled WGS sequence"/>
</dbReference>
<protein>
    <recommendedName>
        <fullName evidence="5">t-SNARE coiled-coil homology domain-containing protein</fullName>
    </recommendedName>
</protein>
<dbReference type="AlphaFoldDB" id="J8ZQC2"/>
<keyword evidence="1" id="KW-1133">Transmembrane helix</keyword>
<organism evidence="3 4">
    <name type="scientific">Edhazardia aedis (strain USNM 41457)</name>
    <name type="common">Microsporidian parasite</name>
    <dbReference type="NCBI Taxonomy" id="1003232"/>
    <lineage>
        <taxon>Eukaryota</taxon>
        <taxon>Fungi</taxon>
        <taxon>Fungi incertae sedis</taxon>
        <taxon>Microsporidia</taxon>
        <taxon>Edhazardia</taxon>
    </lineage>
</organism>
<dbReference type="HOGENOM" id="CLU_1137990_0_0_1"/>
<keyword evidence="4" id="KW-1185">Reference proteome</keyword>
<evidence type="ECO:0000313" key="4">
    <source>
        <dbReference type="Proteomes" id="UP000003163"/>
    </source>
</evidence>
<gene>
    <name evidence="3" type="ORF">EDEG_03636</name>
</gene>
<reference evidence="3 4" key="1">
    <citation type="submission" date="2011-08" db="EMBL/GenBank/DDBJ databases">
        <authorList>
            <person name="Liu Z.J."/>
            <person name="Shi F.L."/>
            <person name="Lu J.Q."/>
            <person name="Li M."/>
            <person name="Wang Z.L."/>
        </authorList>
    </citation>
    <scope>NUCLEOTIDE SEQUENCE [LARGE SCALE GENOMIC DNA]</scope>
    <source>
        <strain evidence="3 4">USNM 41457</strain>
    </source>
</reference>
<keyword evidence="2" id="KW-0732">Signal</keyword>
<name>J8ZQC2_EDHAE</name>